<gene>
    <name evidence="1" type="ORF">ENG14_06125</name>
</gene>
<dbReference type="EMBL" id="DQZW01000287">
    <property type="protein sequence ID" value="HDL90463.1"/>
    <property type="molecule type" value="Genomic_DNA"/>
</dbReference>
<proteinExistence type="predicted"/>
<reference evidence="1" key="1">
    <citation type="journal article" date="2020" name="mSystems">
        <title>Genome- and Community-Level Interaction Insights into Carbon Utilization and Element Cycling Functions of Hydrothermarchaeota in Hydrothermal Sediment.</title>
        <authorList>
            <person name="Zhou Z."/>
            <person name="Liu Y."/>
            <person name="Xu W."/>
            <person name="Pan J."/>
            <person name="Luo Z.H."/>
            <person name="Li M."/>
        </authorList>
    </citation>
    <scope>NUCLEOTIDE SEQUENCE [LARGE SCALE GENOMIC DNA]</scope>
    <source>
        <strain evidence="1">HyVt-19</strain>
    </source>
</reference>
<comment type="caution">
    <text evidence="1">The sequence shown here is derived from an EMBL/GenBank/DDBJ whole genome shotgun (WGS) entry which is preliminary data.</text>
</comment>
<name>A0A7C0WUC2_9BACT</name>
<organism evidence="1">
    <name type="scientific">Thermodesulforhabdus norvegica</name>
    <dbReference type="NCBI Taxonomy" id="39841"/>
    <lineage>
        <taxon>Bacteria</taxon>
        <taxon>Pseudomonadati</taxon>
        <taxon>Thermodesulfobacteriota</taxon>
        <taxon>Syntrophobacteria</taxon>
        <taxon>Syntrophobacterales</taxon>
        <taxon>Thermodesulforhabdaceae</taxon>
        <taxon>Thermodesulforhabdus</taxon>
    </lineage>
</organism>
<dbReference type="AlphaFoldDB" id="A0A7C0WUC2"/>
<evidence type="ECO:0000313" key="1">
    <source>
        <dbReference type="EMBL" id="HDL90463.1"/>
    </source>
</evidence>
<dbReference type="Proteomes" id="UP000886355">
    <property type="component" value="Unassembled WGS sequence"/>
</dbReference>
<accession>A0A7C0WUC2</accession>
<sequence>MVAPQKRLLPVLLFSGTFVILCVVPFRADAGQLVLSLENQRQLKLEYCWITKEKVKFEIPGGGGTASLRVEEVKALEEITRHEEIDTESLRKTAITVERFDPLAYTARVTSRYGLQVKFEDQLPTIEPINFSNKPRLVGPVTQDYFAIKQFVNPANKVPVFLVAVFFNSREPINPDGTYFELLDMDENLVATYLAILKQVSVIKKRHKVKRIGTYSYMAYALIPIKGEFWAYNLKVIRMQWESQGTETNGRSM</sequence>
<protein>
    <submittedName>
        <fullName evidence="1">Uncharacterized protein</fullName>
    </submittedName>
</protein>